<evidence type="ECO:0000313" key="2">
    <source>
        <dbReference type="EMBL" id="ORZ06700.1"/>
    </source>
</evidence>
<comment type="caution">
    <text evidence="2">The sequence shown here is derived from an EMBL/GenBank/DDBJ whole genome shotgun (WGS) entry which is preliminary data.</text>
</comment>
<evidence type="ECO:0000256" key="1">
    <source>
        <dbReference type="SAM" id="SignalP"/>
    </source>
</evidence>
<protein>
    <submittedName>
        <fullName evidence="2">Uncharacterized protein</fullName>
    </submittedName>
</protein>
<reference evidence="2 3" key="1">
    <citation type="submission" date="2016-07" db="EMBL/GenBank/DDBJ databases">
        <title>Pervasive Adenine N6-methylation of Active Genes in Fungi.</title>
        <authorList>
            <consortium name="DOE Joint Genome Institute"/>
            <person name="Mondo S.J."/>
            <person name="Dannebaum R.O."/>
            <person name="Kuo R.C."/>
            <person name="Labutti K."/>
            <person name="Haridas S."/>
            <person name="Kuo A."/>
            <person name="Salamov A."/>
            <person name="Ahrendt S.R."/>
            <person name="Lipzen A."/>
            <person name="Sullivan W."/>
            <person name="Andreopoulos W.B."/>
            <person name="Clum A."/>
            <person name="Lindquist E."/>
            <person name="Daum C."/>
            <person name="Ramamoorthy G.K."/>
            <person name="Gryganskyi A."/>
            <person name="Culley D."/>
            <person name="Magnuson J.K."/>
            <person name="James T.Y."/>
            <person name="O'Malley M.A."/>
            <person name="Stajich J.E."/>
            <person name="Spatafora J.W."/>
            <person name="Visel A."/>
            <person name="Grigoriev I.V."/>
        </authorList>
    </citation>
    <scope>NUCLEOTIDE SEQUENCE [LARGE SCALE GENOMIC DNA]</scope>
    <source>
        <strain evidence="2 3">NRRL 1336</strain>
    </source>
</reference>
<name>A0A1X2I0U9_9FUNG</name>
<sequence>MTQPHFFPFILIVIMSFSSIQKSAYNVLDVHMKNQILRIEKLVDPGPSYSNKRKRPFNDITNTSVISLEPSVASTSSTSNAVMLENVAVLNEINDVLKHTHILKQWYLGILQQKGKEDSQEDYLFCKVLKKGVGDAEDHAIKMLNHIQEYHLKRLDLLPHSSSAQEKNDTLIIEQKTTTLKITDTIYHIKTTHMLKEILNIYAEFRDIALELYKSTN</sequence>
<keyword evidence="1" id="KW-0732">Signal</keyword>
<accession>A0A1X2I0U9</accession>
<dbReference type="Proteomes" id="UP000193560">
    <property type="component" value="Unassembled WGS sequence"/>
</dbReference>
<keyword evidence="3" id="KW-1185">Reference proteome</keyword>
<proteinExistence type="predicted"/>
<evidence type="ECO:0000313" key="3">
    <source>
        <dbReference type="Proteomes" id="UP000193560"/>
    </source>
</evidence>
<feature type="signal peptide" evidence="1">
    <location>
        <begin position="1"/>
        <end position="24"/>
    </location>
</feature>
<dbReference type="OrthoDB" id="2285644at2759"/>
<dbReference type="EMBL" id="MCGE01000038">
    <property type="protein sequence ID" value="ORZ06700.1"/>
    <property type="molecule type" value="Genomic_DNA"/>
</dbReference>
<gene>
    <name evidence="2" type="ORF">BCR42DRAFT_456361</name>
</gene>
<organism evidence="2 3">
    <name type="scientific">Absidia repens</name>
    <dbReference type="NCBI Taxonomy" id="90262"/>
    <lineage>
        <taxon>Eukaryota</taxon>
        <taxon>Fungi</taxon>
        <taxon>Fungi incertae sedis</taxon>
        <taxon>Mucoromycota</taxon>
        <taxon>Mucoromycotina</taxon>
        <taxon>Mucoromycetes</taxon>
        <taxon>Mucorales</taxon>
        <taxon>Cunninghamellaceae</taxon>
        <taxon>Absidia</taxon>
    </lineage>
</organism>
<feature type="chain" id="PRO_5012055425" evidence="1">
    <location>
        <begin position="25"/>
        <end position="217"/>
    </location>
</feature>
<dbReference type="AlphaFoldDB" id="A0A1X2I0U9"/>